<dbReference type="Pfam" id="PF08220">
    <property type="entry name" value="HTH_DeoR"/>
    <property type="match status" value="1"/>
</dbReference>
<dbReference type="SMART" id="SM01134">
    <property type="entry name" value="DeoRC"/>
    <property type="match status" value="1"/>
</dbReference>
<evidence type="ECO:0000256" key="2">
    <source>
        <dbReference type="ARBA" id="ARBA00023125"/>
    </source>
</evidence>
<dbReference type="Gene3D" id="1.10.10.10">
    <property type="entry name" value="Winged helix-like DNA-binding domain superfamily/Winged helix DNA-binding domain"/>
    <property type="match status" value="1"/>
</dbReference>
<dbReference type="Gene3D" id="3.40.50.1360">
    <property type="match status" value="1"/>
</dbReference>
<keyword evidence="1" id="KW-0805">Transcription regulation</keyword>
<dbReference type="PROSITE" id="PS51000">
    <property type="entry name" value="HTH_DEOR_2"/>
    <property type="match status" value="1"/>
</dbReference>
<dbReference type="RefSeq" id="WP_117559275.1">
    <property type="nucleotide sequence ID" value="NZ_JBBNNB010000042.1"/>
</dbReference>
<dbReference type="PANTHER" id="PTHR30363:SF44">
    <property type="entry name" value="AGA OPERON TRANSCRIPTIONAL REPRESSOR-RELATED"/>
    <property type="match status" value="1"/>
</dbReference>
<dbReference type="Pfam" id="PF00455">
    <property type="entry name" value="DeoRC"/>
    <property type="match status" value="1"/>
</dbReference>
<dbReference type="GO" id="GO:0003677">
    <property type="term" value="F:DNA binding"/>
    <property type="evidence" value="ECO:0007669"/>
    <property type="project" value="UniProtKB-KW"/>
</dbReference>
<evidence type="ECO:0000313" key="6">
    <source>
        <dbReference type="Proteomes" id="UP000260655"/>
    </source>
</evidence>
<dbReference type="PANTHER" id="PTHR30363">
    <property type="entry name" value="HTH-TYPE TRANSCRIPTIONAL REGULATOR SRLR-RELATED"/>
    <property type="match status" value="1"/>
</dbReference>
<dbReference type="PROSITE" id="PS00894">
    <property type="entry name" value="HTH_DEOR_1"/>
    <property type="match status" value="1"/>
</dbReference>
<organism evidence="5 6">
    <name type="scientific">Coprococcus comes</name>
    <dbReference type="NCBI Taxonomy" id="410072"/>
    <lineage>
        <taxon>Bacteria</taxon>
        <taxon>Bacillati</taxon>
        <taxon>Bacillota</taxon>
        <taxon>Clostridia</taxon>
        <taxon>Lachnospirales</taxon>
        <taxon>Lachnospiraceae</taxon>
        <taxon>Coprococcus</taxon>
    </lineage>
</organism>
<dbReference type="InterPro" id="IPR037171">
    <property type="entry name" value="NagB/RpiA_transferase-like"/>
</dbReference>
<evidence type="ECO:0000313" key="5">
    <source>
        <dbReference type="EMBL" id="RGJ20585.1"/>
    </source>
</evidence>
<keyword evidence="2" id="KW-0238">DNA-binding</keyword>
<dbReference type="GO" id="GO:0003700">
    <property type="term" value="F:DNA-binding transcription factor activity"/>
    <property type="evidence" value="ECO:0007669"/>
    <property type="project" value="InterPro"/>
</dbReference>
<evidence type="ECO:0000256" key="3">
    <source>
        <dbReference type="ARBA" id="ARBA00023163"/>
    </source>
</evidence>
<evidence type="ECO:0000256" key="1">
    <source>
        <dbReference type="ARBA" id="ARBA00023015"/>
    </source>
</evidence>
<dbReference type="InterPro" id="IPR036388">
    <property type="entry name" value="WH-like_DNA-bd_sf"/>
</dbReference>
<dbReference type="InterPro" id="IPR018356">
    <property type="entry name" value="Tscrpt_reg_HTH_DeoR_CS"/>
</dbReference>
<dbReference type="InterPro" id="IPR050313">
    <property type="entry name" value="Carb_Metab_HTH_regulators"/>
</dbReference>
<keyword evidence="3" id="KW-0804">Transcription</keyword>
<dbReference type="SUPFAM" id="SSF100950">
    <property type="entry name" value="NagB/RpiA/CoA transferase-like"/>
    <property type="match status" value="1"/>
</dbReference>
<dbReference type="InterPro" id="IPR014036">
    <property type="entry name" value="DeoR-like_C"/>
</dbReference>
<reference evidence="5 6" key="1">
    <citation type="submission" date="2018-08" db="EMBL/GenBank/DDBJ databases">
        <title>A genome reference for cultivated species of the human gut microbiota.</title>
        <authorList>
            <person name="Zou Y."/>
            <person name="Xue W."/>
            <person name="Luo G."/>
        </authorList>
    </citation>
    <scope>NUCLEOTIDE SEQUENCE [LARGE SCALE GENOMIC DNA]</scope>
    <source>
        <strain evidence="5 6">TM07-19</strain>
    </source>
</reference>
<accession>A0A3E4GLU2</accession>
<dbReference type="EMBL" id="QSOV01000025">
    <property type="protein sequence ID" value="RGJ20585.1"/>
    <property type="molecule type" value="Genomic_DNA"/>
</dbReference>
<gene>
    <name evidence="5" type="ORF">DXD67_15090</name>
</gene>
<protein>
    <submittedName>
        <fullName evidence="5">DeoR/GlpR transcriptional regulator</fullName>
    </submittedName>
</protein>
<comment type="caution">
    <text evidence="5">The sequence shown here is derived from an EMBL/GenBank/DDBJ whole genome shotgun (WGS) entry which is preliminary data.</text>
</comment>
<feature type="domain" description="HTH deoR-type" evidence="4">
    <location>
        <begin position="2"/>
        <end position="57"/>
    </location>
</feature>
<proteinExistence type="predicted"/>
<evidence type="ECO:0000259" key="4">
    <source>
        <dbReference type="PROSITE" id="PS51000"/>
    </source>
</evidence>
<name>A0A3E4GLU2_9FIRM</name>
<dbReference type="AlphaFoldDB" id="A0A3E4GLU2"/>
<dbReference type="Proteomes" id="UP000260655">
    <property type="component" value="Unassembled WGS sequence"/>
</dbReference>
<dbReference type="InterPro" id="IPR001034">
    <property type="entry name" value="DeoR_HTH"/>
</dbReference>
<dbReference type="SMART" id="SM00420">
    <property type="entry name" value="HTH_DEOR"/>
    <property type="match status" value="1"/>
</dbReference>
<sequence>MLQERRNHILQKVTENGKVRVADLSRELNCSEVTIRNDIKNMDQQGLLQRTHGGAVSLENKVKRKYAAESIYRNTERKREIAECAYEYIEDRDTIIIDDASSSFYLAMHIKEHPEKRLAVVTNSLLVGNELAAVRHVELYMIGGHVGGHLAATMGDAAIENMEKFHVDKGFIGVHSINFDVGLTSIATPQMQVKRAIFEASQQVFVLADSSKFGGGYVSVICPVKDVYKIITDSQISKEYIRKAEHEQIPLVIAGNREQ</sequence>
<dbReference type="InterPro" id="IPR036390">
    <property type="entry name" value="WH_DNA-bd_sf"/>
</dbReference>
<dbReference type="PRINTS" id="PR00037">
    <property type="entry name" value="HTHLACR"/>
</dbReference>
<dbReference type="SUPFAM" id="SSF46785">
    <property type="entry name" value="Winged helix' DNA-binding domain"/>
    <property type="match status" value="1"/>
</dbReference>